<organism evidence="6 7">
    <name type="scientific">Oleiphilus messinensis</name>
    <dbReference type="NCBI Taxonomy" id="141451"/>
    <lineage>
        <taxon>Bacteria</taxon>
        <taxon>Pseudomonadati</taxon>
        <taxon>Pseudomonadota</taxon>
        <taxon>Gammaproteobacteria</taxon>
        <taxon>Oceanospirillales</taxon>
        <taxon>Oleiphilaceae</taxon>
        <taxon>Oleiphilus</taxon>
    </lineage>
</organism>
<gene>
    <name evidence="6" type="ORF">OLMES_4378</name>
</gene>
<dbReference type="Proteomes" id="UP000196027">
    <property type="component" value="Chromosome"/>
</dbReference>
<dbReference type="GO" id="GO:0016887">
    <property type="term" value="F:ATP hydrolysis activity"/>
    <property type="evidence" value="ECO:0007669"/>
    <property type="project" value="InterPro"/>
</dbReference>
<dbReference type="SMART" id="SM00382">
    <property type="entry name" value="AAA"/>
    <property type="match status" value="1"/>
</dbReference>
<evidence type="ECO:0000256" key="3">
    <source>
        <dbReference type="ARBA" id="ARBA00023186"/>
    </source>
</evidence>
<keyword evidence="1" id="KW-0547">Nucleotide-binding</keyword>
<dbReference type="RefSeq" id="WP_087463162.1">
    <property type="nucleotide sequence ID" value="NZ_CP021425.1"/>
</dbReference>
<dbReference type="PANTHER" id="PTHR11638:SF18">
    <property type="entry name" value="HEAT SHOCK PROTEIN 104"/>
    <property type="match status" value="1"/>
</dbReference>
<evidence type="ECO:0000256" key="1">
    <source>
        <dbReference type="ARBA" id="ARBA00022741"/>
    </source>
</evidence>
<dbReference type="InterPro" id="IPR003593">
    <property type="entry name" value="AAA+_ATPase"/>
</dbReference>
<keyword evidence="6" id="KW-0645">Protease</keyword>
<dbReference type="Pfam" id="PF10431">
    <property type="entry name" value="ClpB_D2-small"/>
    <property type="match status" value="1"/>
</dbReference>
<keyword evidence="3" id="KW-0143">Chaperone</keyword>
<dbReference type="InterPro" id="IPR003959">
    <property type="entry name" value="ATPase_AAA_core"/>
</dbReference>
<sequence length="673" mass="75401">MIDVNDTTPRWIRELDRFVRLKSMVFLHGRVLDLVSYPVKTADGQRTYWTESNLGQFLQRYLMGLNYEIVSVFDPVDGLSFAQDDMASRFKSLVKEGQTSGSRPALTRPAGPSDNRNDLDASIRDIAQAALNRETPCAFIFDFASRLAVSPDRLGRSEVNVFTRLLKASLQATEVIREGERWNNLIILICDQPNDLPAFLYLNNPRSRSIVIDAPDSVDRKRFFLANYTHFYRPVDESNTPLASPSKDLVGLFTALTEGFSYYEMLSLIGLSLRERIPAQKIRTLCDRFKYGIVESDWDKLDKARLDQAGSIIRTRIKGQDAAVERLLEIIKRAKLGLSAGATRKSQRPRGVLFFAGPTGVGKTEMAKGLAELLFGQEERLIRFDMSEYASSHADQKLLGAPPGYIGYEAGGKLTNALKEQPFSVILFDEIEKADSSIFDKFLQILDDGRLTDGRGETVYFSESIIIFTSNLGTVSTRGGEPGGARQSLISPQMSHAEMSDIILDAIRDHFNLVLGRPEILNRFGENFVIFDYIRPPVDELIVDRLLELLQRSLAEQYQLELKIEDACRETLIKLSRENLAHGGRGIRNIVDAALVNPLSSLLFDQGVGEAGVRSIDRSQQLPRETAVSPGLTPLILKSLQDAGESVSPRYRLQWQFSEQESKSDQGVDIAKE</sequence>
<dbReference type="Gene3D" id="3.40.50.300">
    <property type="entry name" value="P-loop containing nucleotide triphosphate hydrolases"/>
    <property type="match status" value="1"/>
</dbReference>
<evidence type="ECO:0000256" key="4">
    <source>
        <dbReference type="SAM" id="MobiDB-lite"/>
    </source>
</evidence>
<dbReference type="OrthoDB" id="9803641at2"/>
<dbReference type="InterPro" id="IPR001270">
    <property type="entry name" value="ClpA/B"/>
</dbReference>
<dbReference type="KEGG" id="ome:OLMES_4378"/>
<dbReference type="AlphaFoldDB" id="A0A1Y0IFU1"/>
<feature type="domain" description="AAA+ ATPase" evidence="5">
    <location>
        <begin position="349"/>
        <end position="517"/>
    </location>
</feature>
<keyword evidence="6" id="KW-0378">Hydrolase</keyword>
<dbReference type="EMBL" id="CP021425">
    <property type="protein sequence ID" value="ARU58375.1"/>
    <property type="molecule type" value="Genomic_DNA"/>
</dbReference>
<feature type="region of interest" description="Disordered" evidence="4">
    <location>
        <begin position="94"/>
        <end position="118"/>
    </location>
</feature>
<evidence type="ECO:0000256" key="2">
    <source>
        <dbReference type="ARBA" id="ARBA00022840"/>
    </source>
</evidence>
<dbReference type="InterPro" id="IPR019489">
    <property type="entry name" value="Clp_ATPase_C"/>
</dbReference>
<dbReference type="GO" id="GO:0034605">
    <property type="term" value="P:cellular response to heat"/>
    <property type="evidence" value="ECO:0007669"/>
    <property type="project" value="TreeGrafter"/>
</dbReference>
<proteinExistence type="predicted"/>
<dbReference type="SUPFAM" id="SSF52540">
    <property type="entry name" value="P-loop containing nucleoside triphosphate hydrolases"/>
    <property type="match status" value="1"/>
</dbReference>
<dbReference type="GO" id="GO:0008233">
    <property type="term" value="F:peptidase activity"/>
    <property type="evidence" value="ECO:0007669"/>
    <property type="project" value="UniProtKB-KW"/>
</dbReference>
<dbReference type="CDD" id="cd19499">
    <property type="entry name" value="RecA-like_ClpB_Hsp104-like"/>
    <property type="match status" value="1"/>
</dbReference>
<protein>
    <submittedName>
        <fullName evidence="6">ATP-dependent Clp protease regulatory subunit</fullName>
    </submittedName>
</protein>
<evidence type="ECO:0000313" key="7">
    <source>
        <dbReference type="Proteomes" id="UP000196027"/>
    </source>
</evidence>
<dbReference type="GO" id="GO:0006508">
    <property type="term" value="P:proteolysis"/>
    <property type="evidence" value="ECO:0007669"/>
    <property type="project" value="UniProtKB-KW"/>
</dbReference>
<reference evidence="6 7" key="1">
    <citation type="submission" date="2017-05" db="EMBL/GenBank/DDBJ databases">
        <title>Genomic insights into alkan degradation activity of Oleiphilus messinensis.</title>
        <authorList>
            <person name="Kozyavkin S.A."/>
            <person name="Slesarev A.I."/>
            <person name="Golyshin P.N."/>
            <person name="Korzhenkov A."/>
            <person name="Golyshina O.N."/>
            <person name="Toshchakov S.V."/>
        </authorList>
    </citation>
    <scope>NUCLEOTIDE SEQUENCE [LARGE SCALE GENOMIC DNA]</scope>
    <source>
        <strain evidence="6 7">ME102</strain>
    </source>
</reference>
<dbReference type="Pfam" id="PF07724">
    <property type="entry name" value="AAA_2"/>
    <property type="match status" value="1"/>
</dbReference>
<dbReference type="GO" id="GO:0005524">
    <property type="term" value="F:ATP binding"/>
    <property type="evidence" value="ECO:0007669"/>
    <property type="project" value="UniProtKB-KW"/>
</dbReference>
<keyword evidence="7" id="KW-1185">Reference proteome</keyword>
<keyword evidence="2" id="KW-0067">ATP-binding</keyword>
<accession>A0A1Y0IFU1</accession>
<dbReference type="InterPro" id="IPR050130">
    <property type="entry name" value="ClpA_ClpB"/>
</dbReference>
<dbReference type="PRINTS" id="PR00300">
    <property type="entry name" value="CLPPROTEASEA"/>
</dbReference>
<dbReference type="PANTHER" id="PTHR11638">
    <property type="entry name" value="ATP-DEPENDENT CLP PROTEASE"/>
    <property type="match status" value="1"/>
</dbReference>
<dbReference type="InterPro" id="IPR027417">
    <property type="entry name" value="P-loop_NTPase"/>
</dbReference>
<dbReference type="GO" id="GO:0005737">
    <property type="term" value="C:cytoplasm"/>
    <property type="evidence" value="ECO:0007669"/>
    <property type="project" value="TreeGrafter"/>
</dbReference>
<evidence type="ECO:0000259" key="5">
    <source>
        <dbReference type="SMART" id="SM00382"/>
    </source>
</evidence>
<name>A0A1Y0IFU1_9GAMM</name>
<evidence type="ECO:0000313" key="6">
    <source>
        <dbReference type="EMBL" id="ARU58375.1"/>
    </source>
</evidence>
<dbReference type="Gene3D" id="1.10.8.60">
    <property type="match status" value="1"/>
</dbReference>